<dbReference type="Proteomes" id="UP000474957">
    <property type="component" value="Unassembled WGS sequence"/>
</dbReference>
<accession>A0A6L5Z107</accession>
<evidence type="ECO:0000313" key="1">
    <source>
        <dbReference type="EMBL" id="MSU90178.1"/>
    </source>
</evidence>
<protein>
    <submittedName>
        <fullName evidence="1">DUF1127 domain-containing protein</fullName>
    </submittedName>
</protein>
<reference evidence="1 2" key="1">
    <citation type="submission" date="2019-10" db="EMBL/GenBank/DDBJ databases">
        <title>Cognatihalovulum marinum gen. nov. sp. nov., a new member of the family Rhodobacteraceae isolated from deep seawater of the Northwest Indian Ocean.</title>
        <authorList>
            <person name="Ruan C."/>
            <person name="Wang J."/>
            <person name="Zheng X."/>
            <person name="Song L."/>
            <person name="Zhu Y."/>
            <person name="Huang Y."/>
            <person name="Lu Z."/>
            <person name="Du W."/>
            <person name="Huang L."/>
            <person name="Dai X."/>
        </authorList>
    </citation>
    <scope>NUCLEOTIDE SEQUENCE [LARGE SCALE GENOMIC DNA]</scope>
    <source>
        <strain evidence="1 2">2CG4</strain>
    </source>
</reference>
<name>A0A6L5Z107_9RHOB</name>
<comment type="caution">
    <text evidence="1">The sequence shown here is derived from an EMBL/GenBank/DDBJ whole genome shotgun (WGS) entry which is preliminary data.</text>
</comment>
<dbReference type="AlphaFoldDB" id="A0A6L5Z107"/>
<organism evidence="1 2">
    <name type="scientific">Halovulum marinum</name>
    <dbReference type="NCBI Taxonomy" id="2662447"/>
    <lineage>
        <taxon>Bacteria</taxon>
        <taxon>Pseudomonadati</taxon>
        <taxon>Pseudomonadota</taxon>
        <taxon>Alphaproteobacteria</taxon>
        <taxon>Rhodobacterales</taxon>
        <taxon>Paracoccaceae</taxon>
        <taxon>Halovulum</taxon>
    </lineage>
</organism>
<sequence length="78" mass="8668">MTNTHAAPSQLSHFVSRIGAGIGWAVNGIFVTLVEIGAASGRMQELERLQAMSDEELAELGLRREDIVRHVFRDRLHV</sequence>
<keyword evidence="2" id="KW-1185">Reference proteome</keyword>
<evidence type="ECO:0000313" key="2">
    <source>
        <dbReference type="Proteomes" id="UP000474957"/>
    </source>
</evidence>
<proteinExistence type="predicted"/>
<dbReference type="EMBL" id="WIND01000007">
    <property type="protein sequence ID" value="MSU90178.1"/>
    <property type="molecule type" value="Genomic_DNA"/>
</dbReference>
<gene>
    <name evidence="1" type="ORF">GE300_11205</name>
</gene>